<evidence type="ECO:0000313" key="2">
    <source>
        <dbReference type="Proteomes" id="UP001056120"/>
    </source>
</evidence>
<name>A0ACB9FTI0_9ASTR</name>
<evidence type="ECO:0000313" key="1">
    <source>
        <dbReference type="EMBL" id="KAI3774435.1"/>
    </source>
</evidence>
<keyword evidence="2" id="KW-1185">Reference proteome</keyword>
<dbReference type="EMBL" id="CM042033">
    <property type="protein sequence ID" value="KAI3774435.1"/>
    <property type="molecule type" value="Genomic_DNA"/>
</dbReference>
<gene>
    <name evidence="1" type="ORF">L1987_48990</name>
</gene>
<protein>
    <submittedName>
        <fullName evidence="1">Uncharacterized protein</fullName>
    </submittedName>
</protein>
<dbReference type="Proteomes" id="UP001056120">
    <property type="component" value="Linkage Group LG16"/>
</dbReference>
<sequence>MEGGQPTIITNAEGQMMTPSVVAYGKTGDQLVAKRQAVVNPENTCSSMKRFIGKKMMEVDEESKQFPYKVELALNQQKHYVLSLLVYTKNVSESCRRSRPMSNGRKKRDDREGWKKVENKKHRRWTVEESTKEDFKDLRRLATSFSITNFPRRWNYDHIVDFYLVRKKDRHGCCYGFVRYINVTYLKLLEKRLNTIKIEGIYNCKIKYILGLNVLIQFDSKDERMNFLIDTRIHGRSGIHG</sequence>
<organism evidence="1 2">
    <name type="scientific">Smallanthus sonchifolius</name>
    <dbReference type="NCBI Taxonomy" id="185202"/>
    <lineage>
        <taxon>Eukaryota</taxon>
        <taxon>Viridiplantae</taxon>
        <taxon>Streptophyta</taxon>
        <taxon>Embryophyta</taxon>
        <taxon>Tracheophyta</taxon>
        <taxon>Spermatophyta</taxon>
        <taxon>Magnoliopsida</taxon>
        <taxon>eudicotyledons</taxon>
        <taxon>Gunneridae</taxon>
        <taxon>Pentapetalae</taxon>
        <taxon>asterids</taxon>
        <taxon>campanulids</taxon>
        <taxon>Asterales</taxon>
        <taxon>Asteraceae</taxon>
        <taxon>Asteroideae</taxon>
        <taxon>Heliantheae alliance</taxon>
        <taxon>Millerieae</taxon>
        <taxon>Smallanthus</taxon>
    </lineage>
</organism>
<accession>A0ACB9FTI0</accession>
<reference evidence="2" key="1">
    <citation type="journal article" date="2022" name="Mol. Ecol. Resour.">
        <title>The genomes of chicory, endive, great burdock and yacon provide insights into Asteraceae palaeo-polyploidization history and plant inulin production.</title>
        <authorList>
            <person name="Fan W."/>
            <person name="Wang S."/>
            <person name="Wang H."/>
            <person name="Wang A."/>
            <person name="Jiang F."/>
            <person name="Liu H."/>
            <person name="Zhao H."/>
            <person name="Xu D."/>
            <person name="Zhang Y."/>
        </authorList>
    </citation>
    <scope>NUCLEOTIDE SEQUENCE [LARGE SCALE GENOMIC DNA]</scope>
    <source>
        <strain evidence="2">cv. Yunnan</strain>
    </source>
</reference>
<reference evidence="1 2" key="2">
    <citation type="journal article" date="2022" name="Mol. Ecol. Resour.">
        <title>The genomes of chicory, endive, great burdock and yacon provide insights into Asteraceae paleo-polyploidization history and plant inulin production.</title>
        <authorList>
            <person name="Fan W."/>
            <person name="Wang S."/>
            <person name="Wang H."/>
            <person name="Wang A."/>
            <person name="Jiang F."/>
            <person name="Liu H."/>
            <person name="Zhao H."/>
            <person name="Xu D."/>
            <person name="Zhang Y."/>
        </authorList>
    </citation>
    <scope>NUCLEOTIDE SEQUENCE [LARGE SCALE GENOMIC DNA]</scope>
    <source>
        <strain evidence="2">cv. Yunnan</strain>
        <tissue evidence="1">Leaves</tissue>
    </source>
</reference>
<comment type="caution">
    <text evidence="1">The sequence shown here is derived from an EMBL/GenBank/DDBJ whole genome shotgun (WGS) entry which is preliminary data.</text>
</comment>
<proteinExistence type="predicted"/>